<feature type="chain" id="PRO_5026731796" description="DUF4097 family beta strand repeat protein" evidence="1">
    <location>
        <begin position="20"/>
        <end position="207"/>
    </location>
</feature>
<dbReference type="AlphaFoldDB" id="A0A6P0UN45"/>
<keyword evidence="1" id="KW-0732">Signal</keyword>
<organism evidence="2 3">
    <name type="scientific">Leptobacterium flavescens</name>
    <dbReference type="NCBI Taxonomy" id="472055"/>
    <lineage>
        <taxon>Bacteria</taxon>
        <taxon>Pseudomonadati</taxon>
        <taxon>Bacteroidota</taxon>
        <taxon>Flavobacteriia</taxon>
        <taxon>Flavobacteriales</taxon>
        <taxon>Flavobacteriaceae</taxon>
        <taxon>Leptobacterium</taxon>
    </lineage>
</organism>
<evidence type="ECO:0008006" key="4">
    <source>
        <dbReference type="Google" id="ProtNLM"/>
    </source>
</evidence>
<evidence type="ECO:0000313" key="3">
    <source>
        <dbReference type="Proteomes" id="UP000468581"/>
    </source>
</evidence>
<name>A0A6P0UN45_9FLAO</name>
<evidence type="ECO:0000256" key="1">
    <source>
        <dbReference type="SAM" id="SignalP"/>
    </source>
</evidence>
<accession>A0A6P0UN45</accession>
<dbReference type="EMBL" id="JAABOO010000003">
    <property type="protein sequence ID" value="NER14447.1"/>
    <property type="molecule type" value="Genomic_DNA"/>
</dbReference>
<dbReference type="Proteomes" id="UP000468581">
    <property type="component" value="Unassembled WGS sequence"/>
</dbReference>
<proteinExistence type="predicted"/>
<sequence length="207" mass="22869">MRPRFIIAFFLLSSSLLFAQKTVEKTVVGTLLKGIKVDAHNCFKIEIGTHASPKIRVESSIDGEYSDDLVISVLEKEDHLVIRAGFSPLFKNPNDKLSAHKVISIYLNILVPEGFEVDLLGGGVRTDISGKIKDLKVVLDNGICSIRDFYGNAEVSTRNGNIFLEARQAEVESESRYGQVKSEDIEPGKSKITLKTVNGDIYVSKPK</sequence>
<comment type="caution">
    <text evidence="2">The sequence shown here is derived from an EMBL/GenBank/DDBJ whole genome shotgun (WGS) entry which is preliminary data.</text>
</comment>
<feature type="signal peptide" evidence="1">
    <location>
        <begin position="1"/>
        <end position="19"/>
    </location>
</feature>
<gene>
    <name evidence="2" type="ORF">GWK08_13415</name>
</gene>
<protein>
    <recommendedName>
        <fullName evidence="4">DUF4097 family beta strand repeat protein</fullName>
    </recommendedName>
</protein>
<evidence type="ECO:0000313" key="2">
    <source>
        <dbReference type="EMBL" id="NER14447.1"/>
    </source>
</evidence>
<dbReference type="RefSeq" id="WP_163607738.1">
    <property type="nucleotide sequence ID" value="NZ_JAABOO010000003.1"/>
</dbReference>
<reference evidence="2 3" key="1">
    <citation type="submission" date="2020-01" db="EMBL/GenBank/DDBJ databases">
        <title>Leptobacterium flavescens.</title>
        <authorList>
            <person name="Wang G."/>
        </authorList>
    </citation>
    <scope>NUCLEOTIDE SEQUENCE [LARGE SCALE GENOMIC DNA]</scope>
    <source>
        <strain evidence="2 3">KCTC 22160</strain>
    </source>
</reference>
<keyword evidence="3" id="KW-1185">Reference proteome</keyword>